<dbReference type="OrthoDB" id="16208at10239"/>
<dbReference type="Proteomes" id="UP000033014">
    <property type="component" value="Segment"/>
</dbReference>
<gene>
    <name evidence="2" type="ORF">BCP8-2_109</name>
</gene>
<accession>A0A0E3D9K4</accession>
<keyword evidence="1" id="KW-0472">Membrane</keyword>
<protein>
    <submittedName>
        <fullName evidence="2">Putative membrane protein</fullName>
    </submittedName>
</protein>
<evidence type="ECO:0000256" key="1">
    <source>
        <dbReference type="SAM" id="Phobius"/>
    </source>
</evidence>
<keyword evidence="1" id="KW-1133">Transmembrane helix</keyword>
<evidence type="ECO:0000313" key="2">
    <source>
        <dbReference type="EMBL" id="AHJ87147.1"/>
    </source>
</evidence>
<dbReference type="KEGG" id="vg:24723373"/>
<proteinExistence type="predicted"/>
<sequence length="125" mass="14125">MEYVLVLLTLITVGGIALMLIYDTMDGQFFLGMVFALCGGVLLLITGLATVGNRHDSAEFIEKYEVLEATIKYNREIGMSELERLELNKKIAEYNEILATYKYANDGHFYDISVVDEVSKLPYLK</sequence>
<reference evidence="3" key="1">
    <citation type="submission" date="2014-01" db="EMBL/GenBank/DDBJ databases">
        <title>Genomic and Proteomic Analysis of Broad Host Range Virulent Bacillus Group Phage BCP8-2 Leading To the Creation of New Genus within Myoviruses.</title>
        <authorList>
            <person name="Bandara N."/>
            <person name="Asare P.T."/>
            <person name="Kim K.P."/>
        </authorList>
    </citation>
    <scope>NUCLEOTIDE SEQUENCE [LARGE SCALE GENOMIC DNA]</scope>
</reference>
<keyword evidence="1" id="KW-0812">Transmembrane</keyword>
<feature type="transmembrane region" description="Helical" evidence="1">
    <location>
        <begin position="29"/>
        <end position="51"/>
    </location>
</feature>
<evidence type="ECO:0000313" key="3">
    <source>
        <dbReference type="Proteomes" id="UP000033014"/>
    </source>
</evidence>
<dbReference type="EMBL" id="KJ081346">
    <property type="protein sequence ID" value="AHJ87147.1"/>
    <property type="molecule type" value="Genomic_DNA"/>
</dbReference>
<keyword evidence="3" id="KW-1185">Reference proteome</keyword>
<dbReference type="RefSeq" id="YP_009149670.1">
    <property type="nucleotide sequence ID" value="NC_027355.1"/>
</dbReference>
<name>A0A0E3D9K4_9CAUD</name>
<reference evidence="2 3" key="2">
    <citation type="journal article" date="2015" name="Arch. Virol.">
        <title>Complete genome sequence analysis and identification of putative metallo-beta-lactamase and SpoIIIE homologs in Bacillus cereus group phage BCP8-2, a new member of the proposed Bastille-like group.</title>
        <authorList>
            <person name="Asare P.T."/>
            <person name="Bandara N."/>
            <person name="Jeong T.Y."/>
            <person name="Ryu S."/>
            <person name="Klumpp J."/>
            <person name="Kim K.P."/>
        </authorList>
    </citation>
    <scope>NUCLEOTIDE SEQUENCE [LARGE SCALE GENOMIC DNA]</scope>
    <source>
        <strain evidence="2">BCP8-2</strain>
    </source>
</reference>
<organism evidence="2 3">
    <name type="scientific">Bacillus phage BCP8-2</name>
    <dbReference type="NCBI Taxonomy" id="1129192"/>
    <lineage>
        <taxon>Viruses</taxon>
        <taxon>Duplodnaviria</taxon>
        <taxon>Heunggongvirae</taxon>
        <taxon>Uroviricota</taxon>
        <taxon>Caudoviricetes</taxon>
        <taxon>Herelleviridae</taxon>
        <taxon>Bastillevirinae</taxon>
        <taxon>Caeruleovirus</taxon>
        <taxon>Caeruleovirus BCP82</taxon>
    </lineage>
</organism>
<dbReference type="GeneID" id="24723373"/>